<keyword evidence="1" id="KW-0378">Hydrolase</keyword>
<dbReference type="Proteomes" id="UP000242432">
    <property type="component" value="Unassembled WGS sequence"/>
</dbReference>
<proteinExistence type="predicted"/>
<dbReference type="AlphaFoldDB" id="A0A1T4VAC7"/>
<dbReference type="GO" id="GO:0016787">
    <property type="term" value="F:hydrolase activity"/>
    <property type="evidence" value="ECO:0007669"/>
    <property type="project" value="UniProtKB-KW"/>
</dbReference>
<accession>A0A1T4VAC7</accession>
<evidence type="ECO:0000313" key="1">
    <source>
        <dbReference type="EMBL" id="SKA61925.1"/>
    </source>
</evidence>
<protein>
    <submittedName>
        <fullName evidence="1">S-formylglutathione hydrolase FrmB</fullName>
    </submittedName>
</protein>
<name>A0A1T4VAC7_9GAMM</name>
<dbReference type="InterPro" id="IPR029058">
    <property type="entry name" value="AB_hydrolase_fold"/>
</dbReference>
<reference evidence="2" key="1">
    <citation type="submission" date="2017-02" db="EMBL/GenBank/DDBJ databases">
        <authorList>
            <person name="Varghese N."/>
            <person name="Submissions S."/>
        </authorList>
    </citation>
    <scope>NUCLEOTIDE SEQUENCE [LARGE SCALE GENOMIC DNA]</scope>
    <source>
        <strain evidence="2">DSM 3072</strain>
    </source>
</reference>
<evidence type="ECO:0000313" key="2">
    <source>
        <dbReference type="Proteomes" id="UP000242432"/>
    </source>
</evidence>
<keyword evidence="2" id="KW-1185">Reference proteome</keyword>
<dbReference type="Pfam" id="PF00756">
    <property type="entry name" value="Esterase"/>
    <property type="match status" value="1"/>
</dbReference>
<gene>
    <name evidence="1" type="ORF">SAMN02745213_01173</name>
</gene>
<dbReference type="Gene3D" id="3.40.50.1820">
    <property type="entry name" value="alpha/beta hydrolase"/>
    <property type="match status" value="1"/>
</dbReference>
<dbReference type="EMBL" id="FUXX01000016">
    <property type="protein sequence ID" value="SKA61925.1"/>
    <property type="molecule type" value="Genomic_DNA"/>
</dbReference>
<organism evidence="1 2">
    <name type="scientific">Succinivibrio dextrinosolvens DSM 3072</name>
    <dbReference type="NCBI Taxonomy" id="1123324"/>
    <lineage>
        <taxon>Bacteria</taxon>
        <taxon>Pseudomonadati</taxon>
        <taxon>Pseudomonadota</taxon>
        <taxon>Gammaproteobacteria</taxon>
        <taxon>Aeromonadales</taxon>
        <taxon>Succinivibrionaceae</taxon>
        <taxon>Succinivibrio</taxon>
    </lineage>
</organism>
<sequence>MLKIQLSLDSLVLNEPIEINIALPQPLSFKKQSFKNIWCLHGAISGGNLFFERLNLLDLVDNGYVVICPSLSNSFYLNSFNRNVADFLDLELYPYLLDLLPLSSLRENNICLGLSMGAYGALNWSIRRSSYFYRVFLLSGFYDYRLPVDFRIKNQRETKILASILFPYMKTACEEDNSIKFSADILKQLEIIDSSSLSFFPKFDFICGDHDYLSLNQTEYFFNIISNKGIPSTLRIIENGMHDIKTWRKFISELPTILKEPLL</sequence>
<dbReference type="InterPro" id="IPR000801">
    <property type="entry name" value="Esterase-like"/>
</dbReference>
<dbReference type="SUPFAM" id="SSF53474">
    <property type="entry name" value="alpha/beta-Hydrolases"/>
    <property type="match status" value="1"/>
</dbReference>
<dbReference type="RefSeq" id="WP_078928663.1">
    <property type="nucleotide sequence ID" value="NZ_FUXX01000016.1"/>
</dbReference>